<proteinExistence type="predicted"/>
<dbReference type="Proteomes" id="UP000193900">
    <property type="component" value="Unassembled WGS sequence"/>
</dbReference>
<dbReference type="EMBL" id="FWFZ01000002">
    <property type="protein sequence ID" value="SLN23232.1"/>
    <property type="molecule type" value="Genomic_DNA"/>
</dbReference>
<keyword evidence="2" id="KW-1185">Reference proteome</keyword>
<evidence type="ECO:0000313" key="1">
    <source>
        <dbReference type="EMBL" id="SLN23232.1"/>
    </source>
</evidence>
<dbReference type="PROSITE" id="PS51257">
    <property type="entry name" value="PROKAR_LIPOPROTEIN"/>
    <property type="match status" value="1"/>
</dbReference>
<gene>
    <name evidence="1" type="ORF">ROA7023_00692</name>
</gene>
<accession>A0A1Y5RR01</accession>
<reference evidence="1 2" key="1">
    <citation type="submission" date="2017-03" db="EMBL/GenBank/DDBJ databases">
        <authorList>
            <person name="Afonso C.L."/>
            <person name="Miller P.J."/>
            <person name="Scott M.A."/>
            <person name="Spackman E."/>
            <person name="Goraichik I."/>
            <person name="Dimitrov K.M."/>
            <person name="Suarez D.L."/>
            <person name="Swayne D.E."/>
        </authorList>
    </citation>
    <scope>NUCLEOTIDE SEQUENCE [LARGE SCALE GENOMIC DNA]</scope>
    <source>
        <strain evidence="1 2">CECT 7023</strain>
    </source>
</reference>
<name>A0A1Y5RR01_9RHOB</name>
<protein>
    <recommendedName>
        <fullName evidence="3">Lipoprotein</fullName>
    </recommendedName>
</protein>
<dbReference type="RefSeq" id="WP_085877600.1">
    <property type="nucleotide sequence ID" value="NZ_FWFZ01000002.1"/>
</dbReference>
<evidence type="ECO:0008006" key="3">
    <source>
        <dbReference type="Google" id="ProtNLM"/>
    </source>
</evidence>
<dbReference type="AlphaFoldDB" id="A0A1Y5RR01"/>
<sequence>MIRFALIPALAVLVGCGPVSPDRAADLCEQRARDAQGPSGALRVGTNSRNGPYVNGEISVTSDYLQGRDPMELYRSCVFNYTGGSPIRPPRLRGPR</sequence>
<organism evidence="1 2">
    <name type="scientific">Roseisalinus antarcticus</name>
    <dbReference type="NCBI Taxonomy" id="254357"/>
    <lineage>
        <taxon>Bacteria</taxon>
        <taxon>Pseudomonadati</taxon>
        <taxon>Pseudomonadota</taxon>
        <taxon>Alphaproteobacteria</taxon>
        <taxon>Rhodobacterales</taxon>
        <taxon>Roseobacteraceae</taxon>
        <taxon>Roseisalinus</taxon>
    </lineage>
</organism>
<evidence type="ECO:0000313" key="2">
    <source>
        <dbReference type="Proteomes" id="UP000193900"/>
    </source>
</evidence>
<dbReference type="OrthoDB" id="7691501at2"/>